<evidence type="ECO:0000313" key="1">
    <source>
        <dbReference type="EMBL" id="CAD2205839.1"/>
    </source>
</evidence>
<dbReference type="Proteomes" id="UP000580250">
    <property type="component" value="Unassembled WGS sequence"/>
</dbReference>
<organism evidence="1 2">
    <name type="scientific">Meloidogyne enterolobii</name>
    <name type="common">Root-knot nematode worm</name>
    <name type="synonym">Meloidogyne mayaguensis</name>
    <dbReference type="NCBI Taxonomy" id="390850"/>
    <lineage>
        <taxon>Eukaryota</taxon>
        <taxon>Metazoa</taxon>
        <taxon>Ecdysozoa</taxon>
        <taxon>Nematoda</taxon>
        <taxon>Chromadorea</taxon>
        <taxon>Rhabditida</taxon>
        <taxon>Tylenchina</taxon>
        <taxon>Tylenchomorpha</taxon>
        <taxon>Tylenchoidea</taxon>
        <taxon>Meloidogynidae</taxon>
        <taxon>Meloidogyninae</taxon>
        <taxon>Meloidogyne</taxon>
    </lineage>
</organism>
<accession>A0A6V7Y2G8</accession>
<evidence type="ECO:0000313" key="2">
    <source>
        <dbReference type="Proteomes" id="UP000580250"/>
    </source>
</evidence>
<dbReference type="AlphaFoldDB" id="A0A6V7Y2G8"/>
<gene>
    <name evidence="1" type="ORF">MENT_LOCUS59683</name>
</gene>
<dbReference type="EMBL" id="CAJEWN010002934">
    <property type="protein sequence ID" value="CAD2205839.1"/>
    <property type="molecule type" value="Genomic_DNA"/>
</dbReference>
<reference evidence="1 2" key="1">
    <citation type="submission" date="2020-08" db="EMBL/GenBank/DDBJ databases">
        <authorList>
            <person name="Koutsovoulos G."/>
            <person name="Danchin GJ E."/>
        </authorList>
    </citation>
    <scope>NUCLEOTIDE SEQUENCE [LARGE SCALE GENOMIC DNA]</scope>
</reference>
<comment type="caution">
    <text evidence="1">The sequence shown here is derived from an EMBL/GenBank/DDBJ whole genome shotgun (WGS) entry which is preliminary data.</text>
</comment>
<sequence>MHKNSIVGLVGHNKVIKVHYNQMEGNMTTGNKNKNIGIRKGYARFKKGK</sequence>
<protein>
    <submittedName>
        <fullName evidence="1">Uncharacterized protein</fullName>
    </submittedName>
</protein>
<name>A0A6V7Y2G8_MELEN</name>
<proteinExistence type="predicted"/>